<evidence type="ECO:0000313" key="3">
    <source>
        <dbReference type="Proteomes" id="UP001595993"/>
    </source>
</evidence>
<dbReference type="EMBL" id="JBHSFE010000021">
    <property type="protein sequence ID" value="MFC4611156.1"/>
    <property type="molecule type" value="Genomic_DNA"/>
</dbReference>
<proteinExistence type="predicted"/>
<protein>
    <submittedName>
        <fullName evidence="2">Uncharacterized protein</fullName>
    </submittedName>
</protein>
<comment type="caution">
    <text evidence="2">The sequence shown here is derived from an EMBL/GenBank/DDBJ whole genome shotgun (WGS) entry which is preliminary data.</text>
</comment>
<evidence type="ECO:0000313" key="2">
    <source>
        <dbReference type="EMBL" id="MFC4611156.1"/>
    </source>
</evidence>
<dbReference type="Proteomes" id="UP001595993">
    <property type="component" value="Unassembled WGS sequence"/>
</dbReference>
<name>A0ABV9GA33_9ACTN</name>
<keyword evidence="3" id="KW-1185">Reference proteome</keyword>
<evidence type="ECO:0000256" key="1">
    <source>
        <dbReference type="SAM" id="MobiDB-lite"/>
    </source>
</evidence>
<sequence>MKKPDSEAVRARRHRAHSRGDHSLCRAGVCTYVDNDRPPQFSMPAAGSDESVLSAVLEYIDGVPPGRDGGPQIVMARCAVKLAQNIDAGAPGLPSLIRELQHVMSDIADSEDEDMLDEIRSRHHARRTALLEAVGDQESA</sequence>
<gene>
    <name evidence="2" type="ORF">ACFO9E_25680</name>
</gene>
<feature type="compositionally biased region" description="Basic and acidic residues" evidence="1">
    <location>
        <begin position="1"/>
        <end position="10"/>
    </location>
</feature>
<reference evidence="3" key="1">
    <citation type="journal article" date="2019" name="Int. J. Syst. Evol. Microbiol.">
        <title>The Global Catalogue of Microorganisms (GCM) 10K type strain sequencing project: providing services to taxonomists for standard genome sequencing and annotation.</title>
        <authorList>
            <consortium name="The Broad Institute Genomics Platform"/>
            <consortium name="The Broad Institute Genome Sequencing Center for Infectious Disease"/>
            <person name="Wu L."/>
            <person name="Ma J."/>
        </authorList>
    </citation>
    <scope>NUCLEOTIDE SEQUENCE [LARGE SCALE GENOMIC DNA]</scope>
    <source>
        <strain evidence="3">CGMCC 4.7139</strain>
    </source>
</reference>
<feature type="region of interest" description="Disordered" evidence="1">
    <location>
        <begin position="1"/>
        <end position="21"/>
    </location>
</feature>
<organism evidence="2 3">
    <name type="scientific">Streptomyces maoxianensis</name>
    <dbReference type="NCBI Taxonomy" id="1459942"/>
    <lineage>
        <taxon>Bacteria</taxon>
        <taxon>Bacillati</taxon>
        <taxon>Actinomycetota</taxon>
        <taxon>Actinomycetes</taxon>
        <taxon>Kitasatosporales</taxon>
        <taxon>Streptomycetaceae</taxon>
        <taxon>Streptomyces</taxon>
    </lineage>
</organism>
<accession>A0ABV9GA33</accession>
<dbReference type="RefSeq" id="WP_381199925.1">
    <property type="nucleotide sequence ID" value="NZ_JBHSFE010000021.1"/>
</dbReference>